<evidence type="ECO:0000256" key="1">
    <source>
        <dbReference type="SAM" id="MobiDB-lite"/>
    </source>
</evidence>
<comment type="caution">
    <text evidence="2">The sequence shown here is derived from an EMBL/GenBank/DDBJ whole genome shotgun (WGS) entry which is preliminary data.</text>
</comment>
<gene>
    <name evidence="2" type="ORF">STAFG_3288</name>
</gene>
<organism evidence="2 3">
    <name type="scientific">Streptomyces afghaniensis 772</name>
    <dbReference type="NCBI Taxonomy" id="1283301"/>
    <lineage>
        <taxon>Bacteria</taxon>
        <taxon>Bacillati</taxon>
        <taxon>Actinomycetota</taxon>
        <taxon>Actinomycetes</taxon>
        <taxon>Kitasatosporales</taxon>
        <taxon>Streptomycetaceae</taxon>
        <taxon>Streptomyces</taxon>
    </lineage>
</organism>
<dbReference type="HOGENOM" id="CLU_1234404_0_0_11"/>
<reference evidence="2 3" key="1">
    <citation type="submission" date="2013-02" db="EMBL/GenBank/DDBJ databases">
        <title>Draft Genome Sequence of Streptomyces afghaniensis, Which Produces Compounds of the Julimycin B-Complex.</title>
        <authorList>
            <person name="Gruening B.A."/>
            <person name="Praeg A."/>
            <person name="Erxleben A."/>
            <person name="Guenther S."/>
            <person name="Fiedler H.-P."/>
            <person name="Goodfellow M."/>
            <person name="Mueller M."/>
        </authorList>
    </citation>
    <scope>NUCLEOTIDE SEQUENCE [LARGE SCALE GENOMIC DNA]</scope>
    <source>
        <strain evidence="2 3">772</strain>
    </source>
</reference>
<dbReference type="EMBL" id="AOPY01001410">
    <property type="protein sequence ID" value="EPJ39664.1"/>
    <property type="molecule type" value="Genomic_DNA"/>
</dbReference>
<protein>
    <submittedName>
        <fullName evidence="2">Uncharacterized protein</fullName>
    </submittedName>
</protein>
<evidence type="ECO:0000313" key="2">
    <source>
        <dbReference type="EMBL" id="EPJ39664.1"/>
    </source>
</evidence>
<sequence length="224" mass="23694">MLAQLTALHSPDTLEIVLIAADRSRPLAERTAEWSWLGWLPHVRPGHGQDCRLLLAYDREQAAARTDELMRRLEDQLADAEGSAAGSAGCWATCGSPEHRGPTARAVTARGPAPPVPWPRRPSWARDDHPRSRPRPGRPASPGPTPSSSSDGDPGGADLRAAVARLALEGPRAGIHVVCLAETAAASPASPVTETYEAACSVAPTFRQCGAVALLSGDWRRPCG</sequence>
<name>S4NMP8_9ACTN</name>
<feature type="compositionally biased region" description="Low complexity" evidence="1">
    <location>
        <begin position="146"/>
        <end position="157"/>
    </location>
</feature>
<dbReference type="PATRIC" id="fig|1283301.3.peg.3261"/>
<dbReference type="AlphaFoldDB" id="S4NMP8"/>
<dbReference type="Proteomes" id="UP000015001">
    <property type="component" value="Unassembled WGS sequence"/>
</dbReference>
<accession>S4NMP8</accession>
<proteinExistence type="predicted"/>
<dbReference type="InterPro" id="IPR027417">
    <property type="entry name" value="P-loop_NTPase"/>
</dbReference>
<dbReference type="Gene3D" id="3.40.50.300">
    <property type="entry name" value="P-loop containing nucleotide triphosphate hydrolases"/>
    <property type="match status" value="1"/>
</dbReference>
<evidence type="ECO:0000313" key="3">
    <source>
        <dbReference type="Proteomes" id="UP000015001"/>
    </source>
</evidence>
<keyword evidence="3" id="KW-1185">Reference proteome</keyword>
<feature type="region of interest" description="Disordered" evidence="1">
    <location>
        <begin position="97"/>
        <end position="157"/>
    </location>
</feature>